<comment type="caution">
    <text evidence="2">The sequence shown here is derived from an EMBL/GenBank/DDBJ whole genome shotgun (WGS) entry which is preliminary data.</text>
</comment>
<feature type="region of interest" description="Disordered" evidence="1">
    <location>
        <begin position="1"/>
        <end position="24"/>
    </location>
</feature>
<dbReference type="AlphaFoldDB" id="A0AAV7MC24"/>
<gene>
    <name evidence="2" type="ORF">NDU88_004569</name>
</gene>
<reference evidence="2" key="1">
    <citation type="journal article" date="2022" name="bioRxiv">
        <title>Sequencing and chromosome-scale assembly of the giantPleurodeles waltlgenome.</title>
        <authorList>
            <person name="Brown T."/>
            <person name="Elewa A."/>
            <person name="Iarovenko S."/>
            <person name="Subramanian E."/>
            <person name="Araus A.J."/>
            <person name="Petzold A."/>
            <person name="Susuki M."/>
            <person name="Suzuki K.-i.T."/>
            <person name="Hayashi T."/>
            <person name="Toyoda A."/>
            <person name="Oliveira C."/>
            <person name="Osipova E."/>
            <person name="Leigh N.D."/>
            <person name="Simon A."/>
            <person name="Yun M.H."/>
        </authorList>
    </citation>
    <scope>NUCLEOTIDE SEQUENCE</scope>
    <source>
        <strain evidence="2">20211129_DDA</strain>
        <tissue evidence="2">Liver</tissue>
    </source>
</reference>
<proteinExistence type="predicted"/>
<dbReference type="Proteomes" id="UP001066276">
    <property type="component" value="Chromosome 10"/>
</dbReference>
<evidence type="ECO:0000313" key="2">
    <source>
        <dbReference type="EMBL" id="KAJ1099468.1"/>
    </source>
</evidence>
<feature type="compositionally biased region" description="Basic and acidic residues" evidence="1">
    <location>
        <begin position="14"/>
        <end position="24"/>
    </location>
</feature>
<evidence type="ECO:0000313" key="3">
    <source>
        <dbReference type="Proteomes" id="UP001066276"/>
    </source>
</evidence>
<accession>A0AAV7MC24</accession>
<keyword evidence="3" id="KW-1185">Reference proteome</keyword>
<feature type="region of interest" description="Disordered" evidence="1">
    <location>
        <begin position="102"/>
        <end position="136"/>
    </location>
</feature>
<organism evidence="2 3">
    <name type="scientific">Pleurodeles waltl</name>
    <name type="common">Iberian ribbed newt</name>
    <dbReference type="NCBI Taxonomy" id="8319"/>
    <lineage>
        <taxon>Eukaryota</taxon>
        <taxon>Metazoa</taxon>
        <taxon>Chordata</taxon>
        <taxon>Craniata</taxon>
        <taxon>Vertebrata</taxon>
        <taxon>Euteleostomi</taxon>
        <taxon>Amphibia</taxon>
        <taxon>Batrachia</taxon>
        <taxon>Caudata</taxon>
        <taxon>Salamandroidea</taxon>
        <taxon>Salamandridae</taxon>
        <taxon>Pleurodelinae</taxon>
        <taxon>Pleurodeles</taxon>
    </lineage>
</organism>
<protein>
    <submittedName>
        <fullName evidence="2">Uncharacterized protein</fullName>
    </submittedName>
</protein>
<evidence type="ECO:0000256" key="1">
    <source>
        <dbReference type="SAM" id="MobiDB-lite"/>
    </source>
</evidence>
<dbReference type="EMBL" id="JANPWB010000014">
    <property type="protein sequence ID" value="KAJ1099468.1"/>
    <property type="molecule type" value="Genomic_DNA"/>
</dbReference>
<sequence>MRKAQEVSPPYDILGRRADTPYDTEGKAHRTAADQVGRFMFGALTLYILTTPQPRQCSPAREGKKRKQRRECIVVQYPDAKVLHPPVQCTVIPQWLSDANVLEETAPHTPSSEQPPPQARRTGIKVPAKCTHEETA</sequence>
<name>A0AAV7MC24_PLEWA</name>